<dbReference type="AlphaFoldDB" id="A0A9D9IT50"/>
<organism evidence="3 4">
    <name type="scientific">Candidatus Cryptobacteroides excrementipullorum</name>
    <dbReference type="NCBI Taxonomy" id="2840761"/>
    <lineage>
        <taxon>Bacteria</taxon>
        <taxon>Pseudomonadati</taxon>
        <taxon>Bacteroidota</taxon>
        <taxon>Bacteroidia</taxon>
        <taxon>Bacteroidales</taxon>
        <taxon>Candidatus Cryptobacteroides</taxon>
    </lineage>
</organism>
<feature type="domain" description="HTH cro/C1-type" evidence="2">
    <location>
        <begin position="10"/>
        <end position="64"/>
    </location>
</feature>
<keyword evidence="1" id="KW-0175">Coiled coil</keyword>
<dbReference type="PROSITE" id="PS50943">
    <property type="entry name" value="HTH_CROC1"/>
    <property type="match status" value="1"/>
</dbReference>
<name>A0A9D9IT50_9BACT</name>
<dbReference type="GO" id="GO:0003677">
    <property type="term" value="F:DNA binding"/>
    <property type="evidence" value="ECO:0007669"/>
    <property type="project" value="InterPro"/>
</dbReference>
<dbReference type="Gene3D" id="1.10.260.40">
    <property type="entry name" value="lambda repressor-like DNA-binding domains"/>
    <property type="match status" value="1"/>
</dbReference>
<feature type="coiled-coil region" evidence="1">
    <location>
        <begin position="81"/>
        <end position="112"/>
    </location>
</feature>
<evidence type="ECO:0000313" key="4">
    <source>
        <dbReference type="Proteomes" id="UP000823771"/>
    </source>
</evidence>
<evidence type="ECO:0000313" key="3">
    <source>
        <dbReference type="EMBL" id="MBO8477816.1"/>
    </source>
</evidence>
<comment type="caution">
    <text evidence="3">The sequence shown here is derived from an EMBL/GenBank/DDBJ whole genome shotgun (WGS) entry which is preliminary data.</text>
</comment>
<dbReference type="SUPFAM" id="SSF47413">
    <property type="entry name" value="lambda repressor-like DNA-binding domains"/>
    <property type="match status" value="1"/>
</dbReference>
<reference evidence="3" key="2">
    <citation type="journal article" date="2021" name="PeerJ">
        <title>Extensive microbial diversity within the chicken gut microbiome revealed by metagenomics and culture.</title>
        <authorList>
            <person name="Gilroy R."/>
            <person name="Ravi A."/>
            <person name="Getino M."/>
            <person name="Pursley I."/>
            <person name="Horton D.L."/>
            <person name="Alikhan N.F."/>
            <person name="Baker D."/>
            <person name="Gharbi K."/>
            <person name="Hall N."/>
            <person name="Watson M."/>
            <person name="Adriaenssens E.M."/>
            <person name="Foster-Nyarko E."/>
            <person name="Jarju S."/>
            <person name="Secka A."/>
            <person name="Antonio M."/>
            <person name="Oren A."/>
            <person name="Chaudhuri R.R."/>
            <person name="La Ragione R."/>
            <person name="Hildebrand F."/>
            <person name="Pallen M.J."/>
        </authorList>
    </citation>
    <scope>NUCLEOTIDE SEQUENCE</scope>
    <source>
        <strain evidence="3">2478</strain>
    </source>
</reference>
<dbReference type="SMART" id="SM00530">
    <property type="entry name" value="HTH_XRE"/>
    <property type="match status" value="1"/>
</dbReference>
<dbReference type="Proteomes" id="UP000823771">
    <property type="component" value="Unassembled WGS sequence"/>
</dbReference>
<dbReference type="EMBL" id="JADILZ010000027">
    <property type="protein sequence ID" value="MBO8477816.1"/>
    <property type="molecule type" value="Genomic_DNA"/>
</dbReference>
<proteinExistence type="predicted"/>
<dbReference type="InterPro" id="IPR001387">
    <property type="entry name" value="Cro/C1-type_HTH"/>
</dbReference>
<reference evidence="3" key="1">
    <citation type="submission" date="2020-10" db="EMBL/GenBank/DDBJ databases">
        <authorList>
            <person name="Gilroy R."/>
        </authorList>
    </citation>
    <scope>NUCLEOTIDE SEQUENCE</scope>
    <source>
        <strain evidence="3">2478</strain>
    </source>
</reference>
<dbReference type="Pfam" id="PF01381">
    <property type="entry name" value="HTH_3"/>
    <property type="match status" value="1"/>
</dbReference>
<accession>A0A9D9IT50</accession>
<evidence type="ECO:0000256" key="1">
    <source>
        <dbReference type="SAM" id="Coils"/>
    </source>
</evidence>
<protein>
    <submittedName>
        <fullName evidence="3">Helix-turn-helix transcriptional regulator</fullName>
    </submittedName>
</protein>
<evidence type="ECO:0000259" key="2">
    <source>
        <dbReference type="PROSITE" id="PS50943"/>
    </source>
</evidence>
<sequence length="136" mass="16050">MDDESIKKNIIIARKKLRMTQKDVADRLGITRNSYRRIECGDTVLINSYIHKLAEILDMSDEELVLGYVPYRLEPGLNDVRREYISQLRHKEEEHKKETKELKQTIEDLKYRTGLLEEIIKAKEEMISMLKGRGND</sequence>
<dbReference type="InterPro" id="IPR010982">
    <property type="entry name" value="Lambda_DNA-bd_dom_sf"/>
</dbReference>
<gene>
    <name evidence="3" type="ORF">IAB80_02820</name>
</gene>
<dbReference type="CDD" id="cd00093">
    <property type="entry name" value="HTH_XRE"/>
    <property type="match status" value="1"/>
</dbReference>